<name>A0A512AR16_9SPHN</name>
<feature type="region of interest" description="Disordered" evidence="1">
    <location>
        <begin position="205"/>
        <end position="224"/>
    </location>
</feature>
<keyword evidence="3" id="KW-1185">Reference proteome</keyword>
<dbReference type="AlphaFoldDB" id="A0A512AR16"/>
<evidence type="ECO:0008006" key="4">
    <source>
        <dbReference type="Google" id="ProtNLM"/>
    </source>
</evidence>
<accession>A0A512AR16</accession>
<gene>
    <name evidence="2" type="ORF">NSE01_39340</name>
</gene>
<organism evidence="2 3">
    <name type="scientific">Novosphingobium sediminis</name>
    <dbReference type="NCBI Taxonomy" id="707214"/>
    <lineage>
        <taxon>Bacteria</taxon>
        <taxon>Pseudomonadati</taxon>
        <taxon>Pseudomonadota</taxon>
        <taxon>Alphaproteobacteria</taxon>
        <taxon>Sphingomonadales</taxon>
        <taxon>Sphingomonadaceae</taxon>
        <taxon>Novosphingobium</taxon>
    </lineage>
</organism>
<proteinExistence type="predicted"/>
<reference evidence="2 3" key="1">
    <citation type="submission" date="2019-07" db="EMBL/GenBank/DDBJ databases">
        <title>Whole genome shotgun sequence of Novosphingobium sediminis NBRC 106119.</title>
        <authorList>
            <person name="Hosoyama A."/>
            <person name="Uohara A."/>
            <person name="Ohji S."/>
            <person name="Ichikawa N."/>
        </authorList>
    </citation>
    <scope>NUCLEOTIDE SEQUENCE [LARGE SCALE GENOMIC DNA]</scope>
    <source>
        <strain evidence="2 3">NBRC 106119</strain>
    </source>
</reference>
<protein>
    <recommendedName>
        <fullName evidence="4">Type IV conjugative transfer system protein TraV</fullName>
    </recommendedName>
</protein>
<evidence type="ECO:0000313" key="3">
    <source>
        <dbReference type="Proteomes" id="UP000321464"/>
    </source>
</evidence>
<dbReference type="RefSeq" id="WP_147161343.1">
    <property type="nucleotide sequence ID" value="NZ_BJYR01000034.1"/>
</dbReference>
<dbReference type="PROSITE" id="PS51257">
    <property type="entry name" value="PROKAR_LIPOPROTEIN"/>
    <property type="match status" value="1"/>
</dbReference>
<dbReference type="EMBL" id="BJYR01000034">
    <property type="protein sequence ID" value="GEO02102.1"/>
    <property type="molecule type" value="Genomic_DNA"/>
</dbReference>
<evidence type="ECO:0000256" key="1">
    <source>
        <dbReference type="SAM" id="MobiDB-lite"/>
    </source>
</evidence>
<comment type="caution">
    <text evidence="2">The sequence shown here is derived from an EMBL/GenBank/DDBJ whole genome shotgun (WGS) entry which is preliminary data.</text>
</comment>
<evidence type="ECO:0000313" key="2">
    <source>
        <dbReference type="EMBL" id="GEO02102.1"/>
    </source>
</evidence>
<dbReference type="Proteomes" id="UP000321464">
    <property type="component" value="Unassembled WGS sequence"/>
</dbReference>
<dbReference type="OrthoDB" id="7408098at2"/>
<sequence>MTHKNLRPHAAVVVAAFGGLLSGCSTLGTNVSANFRCNAPDGICAPSSVIDDSALARIEETSSTDLLNPAGPFRMDDGIDAPVHDTHLVSTAPVARSAPRYQLSVVFPGFTDASGTAHARRVVSTEALLPGRGDAMEQIARRGPKAARSRGLLAAAESAPPVLAVLPEGREAKADPGKGAVETEVAAADAENPIAQIQAEVAQRLSAKGSRARSKPAAFSGVVE</sequence>